<dbReference type="SUPFAM" id="SSF53850">
    <property type="entry name" value="Periplasmic binding protein-like II"/>
    <property type="match status" value="1"/>
</dbReference>
<dbReference type="PANTHER" id="PTHR30290">
    <property type="entry name" value="PERIPLASMIC BINDING COMPONENT OF ABC TRANSPORTER"/>
    <property type="match status" value="1"/>
</dbReference>
<reference evidence="6 7" key="1">
    <citation type="submission" date="2019-02" db="EMBL/GenBank/DDBJ databases">
        <title>Deep-cultivation of Planctomycetes and their phenomic and genomic characterization uncovers novel biology.</title>
        <authorList>
            <person name="Wiegand S."/>
            <person name="Jogler M."/>
            <person name="Boedeker C."/>
            <person name="Pinto D."/>
            <person name="Vollmers J."/>
            <person name="Rivas-Marin E."/>
            <person name="Kohn T."/>
            <person name="Peeters S.H."/>
            <person name="Heuer A."/>
            <person name="Rast P."/>
            <person name="Oberbeckmann S."/>
            <person name="Bunk B."/>
            <person name="Jeske O."/>
            <person name="Meyerdierks A."/>
            <person name="Storesund J.E."/>
            <person name="Kallscheuer N."/>
            <person name="Luecker S."/>
            <person name="Lage O.M."/>
            <person name="Pohl T."/>
            <person name="Merkel B.J."/>
            <person name="Hornburger P."/>
            <person name="Mueller R.-W."/>
            <person name="Bruemmer F."/>
            <person name="Labrenz M."/>
            <person name="Spormann A.M."/>
            <person name="Op den Camp H."/>
            <person name="Overmann J."/>
            <person name="Amann R."/>
            <person name="Jetten M.S.M."/>
            <person name="Mascher T."/>
            <person name="Medema M.H."/>
            <person name="Devos D.P."/>
            <person name="Kaster A.-K."/>
            <person name="Ovreas L."/>
            <person name="Rohde M."/>
            <person name="Galperin M.Y."/>
            <person name="Jogler C."/>
        </authorList>
    </citation>
    <scope>NUCLEOTIDE SEQUENCE [LARGE SCALE GENOMIC DNA]</scope>
    <source>
        <strain evidence="6 7">Pla110</strain>
    </source>
</reference>
<sequence>MKSGISIGYFCLIVMLPFLCTGCRPGDDDQIPLTETLRIPMPTAGPKSLDPVQGSTAYENMAASQVYETLFQYKYLKRPFELEPLLLVEMPEVSEDGKVYHFELKQGVFFHDDPCFPNGKGREIVAQDVIYSWKRMADQSQNPKSWWLFENTIVGFDELREEQTARFKAGEPFQYDKPIEGMKVLNDYEFKIILKEPVTRFIWILAMFQTSIVPQEAVTTYKDQFNRHPVGTGPYTLDPDDWRTNQGMTFYKNPNYHLSTYPEEHMPEDEADGLTADAGERLPLTDKLEMSFFVEVQPMWLKFQTGQLDFITVPPDYFNRAYFKRNQELRPDYKEADITSQKVSLLDFVFTGFNMEDEVLGGYTPEKKALRQAISLAIDLNEINNAFYQGTNTVYDGPIPPGMAGYPEGGVVSGSFRGKDLSRARAKLAEAGYPNGKGLPPIEYYVGRSGVSQEQSELLKRQLAQIGIKLNVNLVDFGTLIENVNSKKAPMFSFAWGSDYPDAENNLALFYGPNESPGSNHYNYKNPEYDELYREILSLPPSPERTEKFVLMRDMLLEDVPYIGSMARPRFYLIHPRLENVKATEVFSNWYKYLNINPETPRLVID</sequence>
<dbReference type="GO" id="GO:0015833">
    <property type="term" value="P:peptide transport"/>
    <property type="evidence" value="ECO:0007669"/>
    <property type="project" value="TreeGrafter"/>
</dbReference>
<dbReference type="PIRSF" id="PIRSF002741">
    <property type="entry name" value="MppA"/>
    <property type="match status" value="1"/>
</dbReference>
<comment type="subcellular location">
    <subcellularLocation>
        <location evidence="1">Cell envelope</location>
    </subcellularLocation>
</comment>
<dbReference type="Gene3D" id="3.40.190.10">
    <property type="entry name" value="Periplasmic binding protein-like II"/>
    <property type="match status" value="1"/>
</dbReference>
<dbReference type="InterPro" id="IPR030678">
    <property type="entry name" value="Peptide/Ni-bd"/>
</dbReference>
<evidence type="ECO:0000256" key="1">
    <source>
        <dbReference type="ARBA" id="ARBA00004196"/>
    </source>
</evidence>
<dbReference type="EMBL" id="CP036281">
    <property type="protein sequence ID" value="QDU81480.1"/>
    <property type="molecule type" value="Genomic_DNA"/>
</dbReference>
<name>A0A518CQJ9_9PLAN</name>
<evidence type="ECO:0000313" key="6">
    <source>
        <dbReference type="EMBL" id="QDU81480.1"/>
    </source>
</evidence>
<proteinExistence type="inferred from homology"/>
<keyword evidence="4" id="KW-0732">Signal</keyword>
<dbReference type="GO" id="GO:1904680">
    <property type="term" value="F:peptide transmembrane transporter activity"/>
    <property type="evidence" value="ECO:0007669"/>
    <property type="project" value="TreeGrafter"/>
</dbReference>
<evidence type="ECO:0000256" key="4">
    <source>
        <dbReference type="ARBA" id="ARBA00022729"/>
    </source>
</evidence>
<dbReference type="Proteomes" id="UP000317178">
    <property type="component" value="Chromosome"/>
</dbReference>
<keyword evidence="3" id="KW-0813">Transport</keyword>
<dbReference type="RefSeq" id="WP_144996853.1">
    <property type="nucleotide sequence ID" value="NZ_CP036281.1"/>
</dbReference>
<dbReference type="PANTHER" id="PTHR30290:SF10">
    <property type="entry name" value="PERIPLASMIC OLIGOPEPTIDE-BINDING PROTEIN-RELATED"/>
    <property type="match status" value="1"/>
</dbReference>
<evidence type="ECO:0000256" key="3">
    <source>
        <dbReference type="ARBA" id="ARBA00022448"/>
    </source>
</evidence>
<evidence type="ECO:0000259" key="5">
    <source>
        <dbReference type="Pfam" id="PF00496"/>
    </source>
</evidence>
<dbReference type="Gene3D" id="3.10.105.10">
    <property type="entry name" value="Dipeptide-binding Protein, Domain 3"/>
    <property type="match status" value="1"/>
</dbReference>
<keyword evidence="7" id="KW-1185">Reference proteome</keyword>
<dbReference type="GO" id="GO:0030288">
    <property type="term" value="C:outer membrane-bounded periplasmic space"/>
    <property type="evidence" value="ECO:0007669"/>
    <property type="project" value="UniProtKB-ARBA"/>
</dbReference>
<dbReference type="KEGG" id="plon:Pla110_32220"/>
<evidence type="ECO:0000313" key="7">
    <source>
        <dbReference type="Proteomes" id="UP000317178"/>
    </source>
</evidence>
<dbReference type="InterPro" id="IPR000914">
    <property type="entry name" value="SBP_5_dom"/>
</dbReference>
<dbReference type="GO" id="GO:0043190">
    <property type="term" value="C:ATP-binding cassette (ABC) transporter complex"/>
    <property type="evidence" value="ECO:0007669"/>
    <property type="project" value="InterPro"/>
</dbReference>
<comment type="similarity">
    <text evidence="2">Belongs to the bacterial solute-binding protein 5 family.</text>
</comment>
<accession>A0A518CQJ9</accession>
<organism evidence="6 7">
    <name type="scientific">Polystyrenella longa</name>
    <dbReference type="NCBI Taxonomy" id="2528007"/>
    <lineage>
        <taxon>Bacteria</taxon>
        <taxon>Pseudomonadati</taxon>
        <taxon>Planctomycetota</taxon>
        <taxon>Planctomycetia</taxon>
        <taxon>Planctomycetales</taxon>
        <taxon>Planctomycetaceae</taxon>
        <taxon>Polystyrenella</taxon>
    </lineage>
</organism>
<evidence type="ECO:0000256" key="2">
    <source>
        <dbReference type="ARBA" id="ARBA00005695"/>
    </source>
</evidence>
<gene>
    <name evidence="6" type="primary">hbpA</name>
    <name evidence="6" type="ORF">Pla110_32220</name>
</gene>
<dbReference type="AlphaFoldDB" id="A0A518CQJ9"/>
<dbReference type="Pfam" id="PF00496">
    <property type="entry name" value="SBP_bac_5"/>
    <property type="match status" value="1"/>
</dbReference>
<dbReference type="OrthoDB" id="48318at2"/>
<protein>
    <submittedName>
        <fullName evidence="6">Heme-binding protein A</fullName>
    </submittedName>
</protein>
<dbReference type="InterPro" id="IPR039424">
    <property type="entry name" value="SBP_5"/>
</dbReference>
<feature type="domain" description="Solute-binding protein family 5" evidence="5">
    <location>
        <begin position="82"/>
        <end position="516"/>
    </location>
</feature>